<dbReference type="RefSeq" id="WP_139065028.1">
    <property type="nucleotide sequence ID" value="NZ_CP040812.1"/>
</dbReference>
<dbReference type="SMART" id="SM00245">
    <property type="entry name" value="TSPc"/>
    <property type="match status" value="1"/>
</dbReference>
<dbReference type="InterPro" id="IPR005151">
    <property type="entry name" value="Tail-specific_protease"/>
</dbReference>
<feature type="signal peptide" evidence="1">
    <location>
        <begin position="1"/>
        <end position="18"/>
    </location>
</feature>
<dbReference type="Gene3D" id="3.90.226.10">
    <property type="entry name" value="2-enoyl-CoA Hydratase, Chain A, domain 1"/>
    <property type="match status" value="1"/>
</dbReference>
<evidence type="ECO:0000313" key="3">
    <source>
        <dbReference type="EMBL" id="QCY68453.1"/>
    </source>
</evidence>
<accession>A0A5B7X1F5</accession>
<feature type="chain" id="PRO_5022782206" evidence="1">
    <location>
        <begin position="19"/>
        <end position="457"/>
    </location>
</feature>
<dbReference type="Pfam" id="PF03572">
    <property type="entry name" value="Peptidase_S41"/>
    <property type="match status" value="1"/>
</dbReference>
<organism evidence="3 4">
    <name type="scientific">Antarcticibacterium flavum</name>
    <dbReference type="NCBI Taxonomy" id="2058175"/>
    <lineage>
        <taxon>Bacteria</taxon>
        <taxon>Pseudomonadati</taxon>
        <taxon>Bacteroidota</taxon>
        <taxon>Flavobacteriia</taxon>
        <taxon>Flavobacteriales</taxon>
        <taxon>Flavobacteriaceae</taxon>
        <taxon>Antarcticibacterium</taxon>
    </lineage>
</organism>
<dbReference type="Proteomes" id="UP000309016">
    <property type="component" value="Chromosome"/>
</dbReference>
<protein>
    <submittedName>
        <fullName evidence="3">Peptidase S41</fullName>
    </submittedName>
</protein>
<evidence type="ECO:0000256" key="1">
    <source>
        <dbReference type="SAM" id="SignalP"/>
    </source>
</evidence>
<keyword evidence="4" id="KW-1185">Reference proteome</keyword>
<feature type="domain" description="Tail specific protease" evidence="2">
    <location>
        <begin position="187"/>
        <end position="431"/>
    </location>
</feature>
<evidence type="ECO:0000313" key="4">
    <source>
        <dbReference type="Proteomes" id="UP000309016"/>
    </source>
</evidence>
<name>A0A5B7X1F5_9FLAO</name>
<proteinExistence type="predicted"/>
<dbReference type="GO" id="GO:0004175">
    <property type="term" value="F:endopeptidase activity"/>
    <property type="evidence" value="ECO:0007669"/>
    <property type="project" value="TreeGrafter"/>
</dbReference>
<dbReference type="PANTHER" id="PTHR32060:SF30">
    <property type="entry name" value="CARBOXY-TERMINAL PROCESSING PROTEASE CTPA"/>
    <property type="match status" value="1"/>
</dbReference>
<dbReference type="KEGG" id="afla:FHG64_03075"/>
<dbReference type="GO" id="GO:0030288">
    <property type="term" value="C:outer membrane-bounded periplasmic space"/>
    <property type="evidence" value="ECO:0007669"/>
    <property type="project" value="TreeGrafter"/>
</dbReference>
<gene>
    <name evidence="3" type="ORF">FHG64_03075</name>
</gene>
<dbReference type="InterPro" id="IPR029045">
    <property type="entry name" value="ClpP/crotonase-like_dom_sf"/>
</dbReference>
<dbReference type="Gene3D" id="3.30.750.44">
    <property type="match status" value="1"/>
</dbReference>
<dbReference type="GO" id="GO:0007165">
    <property type="term" value="P:signal transduction"/>
    <property type="evidence" value="ECO:0007669"/>
    <property type="project" value="TreeGrafter"/>
</dbReference>
<dbReference type="GO" id="GO:0008236">
    <property type="term" value="F:serine-type peptidase activity"/>
    <property type="evidence" value="ECO:0007669"/>
    <property type="project" value="InterPro"/>
</dbReference>
<dbReference type="OrthoDB" id="5480566at2"/>
<dbReference type="AlphaFoldDB" id="A0A5B7X1F5"/>
<dbReference type="EMBL" id="CP040812">
    <property type="protein sequence ID" value="QCY68453.1"/>
    <property type="molecule type" value="Genomic_DNA"/>
</dbReference>
<reference evidence="3 4" key="1">
    <citation type="submission" date="2019-06" db="EMBL/GenBank/DDBJ databases">
        <title>Complete genome sequence of Antarcticibacterium flavum KCTC 52984T from an Antarctic marine sediment.</title>
        <authorList>
            <person name="Lee Y.M."/>
            <person name="Shin S.C."/>
        </authorList>
    </citation>
    <scope>NUCLEOTIDE SEQUENCE [LARGE SCALE GENOMIC DNA]</scope>
    <source>
        <strain evidence="3 4">KCTC 52984</strain>
    </source>
</reference>
<dbReference type="PANTHER" id="PTHR32060">
    <property type="entry name" value="TAIL-SPECIFIC PROTEASE"/>
    <property type="match status" value="1"/>
</dbReference>
<dbReference type="SUPFAM" id="SSF52096">
    <property type="entry name" value="ClpP/crotonase"/>
    <property type="match status" value="1"/>
</dbReference>
<dbReference type="GO" id="GO:0006508">
    <property type="term" value="P:proteolysis"/>
    <property type="evidence" value="ECO:0007669"/>
    <property type="project" value="InterPro"/>
</dbReference>
<sequence length="457" mass="52775">MKQFIHIISFLFATQVFAQMPADLTATDKVYGLSKFWQEVNYNFVYLNKIDREAWDEEYKKLIIQVQETTNDYEYFRLLEKFCAMLNDGHTNIYMPQNVRDQLNNQFEGYSLRLTGIEGQVIIAGINESKQEELPIGTRILEVNALPVQEYLDLQIKPFISSSTSYVLEEMAIHRMFQAPIGKTFQIKFHLPNGRREEMELRIAARNTEEPFFPPLNKKELLEFKWMAGNTAYLALNSFDDPAITKRFREILPELYKAKNLIIDLRDNGGGNTSIGREILQYLIEDEILYSSRSRSRMHIPTLKAWGRWTAEKDTIQNEGAKRTFLAFRDELYHSLPYKPDTLKIKEKRIIVPTALLISSKTASAAEDFLIYAHGKPHMIKIGEPTFGSTGQPLAFELPGNAFARICTKQDTYPDGREFVGVGILPDIEVKKTLAQYIENSDPVLEKAMEYLETKQF</sequence>
<evidence type="ECO:0000259" key="2">
    <source>
        <dbReference type="SMART" id="SM00245"/>
    </source>
</evidence>
<keyword evidence="1" id="KW-0732">Signal</keyword>